<sequence length="82" mass="8743">MRRRSSLRVAGIGTVARPIGRSDLAWAPPPAPEAARGVPQPVQKDASGLSERPQVAQAGLSSAPHPPQNRSPSPDWRPQRAH</sequence>
<keyword evidence="3" id="KW-1185">Reference proteome</keyword>
<feature type="region of interest" description="Disordered" evidence="1">
    <location>
        <begin position="1"/>
        <end position="82"/>
    </location>
</feature>
<dbReference type="AlphaFoldDB" id="A0A919PUV5"/>
<proteinExistence type="predicted"/>
<reference evidence="2" key="1">
    <citation type="submission" date="2021-01" db="EMBL/GenBank/DDBJ databases">
        <title>Whole genome shotgun sequence of Dactylosporangium siamense NBRC 106093.</title>
        <authorList>
            <person name="Komaki H."/>
            <person name="Tamura T."/>
        </authorList>
    </citation>
    <scope>NUCLEOTIDE SEQUENCE</scope>
    <source>
        <strain evidence="2">NBRC 106093</strain>
    </source>
</reference>
<gene>
    <name evidence="2" type="ORF">Dsi01nite_089820</name>
</gene>
<dbReference type="EMBL" id="BONQ01000144">
    <property type="protein sequence ID" value="GIG50941.1"/>
    <property type="molecule type" value="Genomic_DNA"/>
</dbReference>
<protein>
    <submittedName>
        <fullName evidence="2">Uncharacterized protein</fullName>
    </submittedName>
</protein>
<evidence type="ECO:0000313" key="2">
    <source>
        <dbReference type="EMBL" id="GIG50941.1"/>
    </source>
</evidence>
<evidence type="ECO:0000313" key="3">
    <source>
        <dbReference type="Proteomes" id="UP000660611"/>
    </source>
</evidence>
<evidence type="ECO:0000256" key="1">
    <source>
        <dbReference type="SAM" id="MobiDB-lite"/>
    </source>
</evidence>
<accession>A0A919PUV5</accession>
<organism evidence="2 3">
    <name type="scientific">Dactylosporangium siamense</name>
    <dbReference type="NCBI Taxonomy" id="685454"/>
    <lineage>
        <taxon>Bacteria</taxon>
        <taxon>Bacillati</taxon>
        <taxon>Actinomycetota</taxon>
        <taxon>Actinomycetes</taxon>
        <taxon>Micromonosporales</taxon>
        <taxon>Micromonosporaceae</taxon>
        <taxon>Dactylosporangium</taxon>
    </lineage>
</organism>
<dbReference type="Proteomes" id="UP000660611">
    <property type="component" value="Unassembled WGS sequence"/>
</dbReference>
<comment type="caution">
    <text evidence="2">The sequence shown here is derived from an EMBL/GenBank/DDBJ whole genome shotgun (WGS) entry which is preliminary data.</text>
</comment>
<name>A0A919PUV5_9ACTN</name>